<keyword evidence="3" id="KW-1185">Reference proteome</keyword>
<name>A0ABT9QJL0_9ACTN</name>
<dbReference type="Proteomes" id="UP001225356">
    <property type="component" value="Unassembled WGS sequence"/>
</dbReference>
<dbReference type="Pfam" id="PF17660">
    <property type="entry name" value="BTRD1"/>
    <property type="match status" value="4"/>
</dbReference>
<reference evidence="2 3" key="1">
    <citation type="submission" date="2023-07" db="EMBL/GenBank/DDBJ databases">
        <title>Sequencing the genomes of 1000 actinobacteria strains.</title>
        <authorList>
            <person name="Klenk H.-P."/>
        </authorList>
    </citation>
    <scope>NUCLEOTIDE SEQUENCE [LARGE SCALE GENOMIC DNA]</scope>
    <source>
        <strain evidence="2 3">DSM 46740</strain>
    </source>
</reference>
<dbReference type="EMBL" id="JAUSQU010000001">
    <property type="protein sequence ID" value="MDP9846942.1"/>
    <property type="molecule type" value="Genomic_DNA"/>
</dbReference>
<feature type="signal peptide" evidence="1">
    <location>
        <begin position="1"/>
        <end position="24"/>
    </location>
</feature>
<evidence type="ECO:0000256" key="1">
    <source>
        <dbReference type="SAM" id="SignalP"/>
    </source>
</evidence>
<proteinExistence type="predicted"/>
<sequence>MRIFVKACVAAAALVTALAPIAHAQTKTANATNAPSAQSAPAAAAPRQAPVFSAYHGVTPGKQTERLNTLRNQGYRPITLTVDNAAAPRYGAVWVQTPGAPWVMYQGMTSNGYQNRFNARVADGYRPTSVSASGSGNAAVFAAIFEKVPGRFTARHDLNADQFAKANANNARRGYMLTALNAYGTANDPRYVAVWAQAPGSWTVTTALSPQEHHQEFLTRTSNGEKPSLITVGPGNTYTAVWVKDDGEKWHEFTDMSSAGYQNRFNNLKERGFLPVKLDAEDGRYGAIWAPAAS</sequence>
<evidence type="ECO:0000313" key="3">
    <source>
        <dbReference type="Proteomes" id="UP001225356"/>
    </source>
</evidence>
<comment type="caution">
    <text evidence="2">The sequence shown here is derived from an EMBL/GenBank/DDBJ whole genome shotgun (WGS) entry which is preliminary data.</text>
</comment>
<gene>
    <name evidence="2" type="ORF">J2853_006153</name>
</gene>
<accession>A0ABT9QJL0</accession>
<feature type="chain" id="PRO_5046116760" evidence="1">
    <location>
        <begin position="25"/>
        <end position="294"/>
    </location>
</feature>
<protein>
    <submittedName>
        <fullName evidence="2">Cupin superfamily protein</fullName>
    </submittedName>
</protein>
<organism evidence="2 3">
    <name type="scientific">Streptosporangium lutulentum</name>
    <dbReference type="NCBI Taxonomy" id="1461250"/>
    <lineage>
        <taxon>Bacteria</taxon>
        <taxon>Bacillati</taxon>
        <taxon>Actinomycetota</taxon>
        <taxon>Actinomycetes</taxon>
        <taxon>Streptosporangiales</taxon>
        <taxon>Streptosporangiaceae</taxon>
        <taxon>Streptosporangium</taxon>
    </lineage>
</organism>
<keyword evidence="1" id="KW-0732">Signal</keyword>
<dbReference type="InterPro" id="IPR049511">
    <property type="entry name" value="PGH-like_rpt"/>
</dbReference>
<evidence type="ECO:0000313" key="2">
    <source>
        <dbReference type="EMBL" id="MDP9846942.1"/>
    </source>
</evidence>
<dbReference type="RefSeq" id="WP_307563823.1">
    <property type="nucleotide sequence ID" value="NZ_JAUSQU010000001.1"/>
</dbReference>